<dbReference type="InterPro" id="IPR001173">
    <property type="entry name" value="Glyco_trans_2-like"/>
</dbReference>
<gene>
    <name evidence="2" type="ORF">FCN80_18595</name>
</gene>
<organism evidence="2 3">
    <name type="scientific">Martelella alba</name>
    <dbReference type="NCBI Taxonomy" id="2590451"/>
    <lineage>
        <taxon>Bacteria</taxon>
        <taxon>Pseudomonadati</taxon>
        <taxon>Pseudomonadota</taxon>
        <taxon>Alphaproteobacteria</taxon>
        <taxon>Hyphomicrobiales</taxon>
        <taxon>Aurantimonadaceae</taxon>
        <taxon>Martelella</taxon>
    </lineage>
</organism>
<dbReference type="InterPro" id="IPR029044">
    <property type="entry name" value="Nucleotide-diphossugar_trans"/>
</dbReference>
<evidence type="ECO:0000259" key="1">
    <source>
        <dbReference type="Pfam" id="PF00535"/>
    </source>
</evidence>
<sequence length="298" mass="34218">MGTYNAQRFLAMQLDSIAAQCWPNWTIWISDDGSRDASLAIIKDFAQKWGPERVKLLSGPCRGFAENFLSLACNPTIQADYYAYADQDDIWEPDKLRRALTILEENGREQPMLYCSRTRLIDENNQELGLSPLFRRKPSFANALIQSLGGGNTMIFNRAARNLLREAGCVNIISHDWWTYLVVTGCGGSAVYDDYPSVRYRQHAANLIGCNLGLRNRLARLGQLWRGDFRRWIDCNVSALQLISQKLNRENNHLLFKFIRARRDWLLPRLLVLKQSGIYRQTLLGNLGLLFAVIFRKL</sequence>
<proteinExistence type="predicted"/>
<protein>
    <submittedName>
        <fullName evidence="2">Glycosyltransferase family 2 protein</fullName>
    </submittedName>
</protein>
<keyword evidence="3" id="KW-1185">Reference proteome</keyword>
<dbReference type="Proteomes" id="UP000305202">
    <property type="component" value="Unassembled WGS sequence"/>
</dbReference>
<dbReference type="EMBL" id="SZPQ01000031">
    <property type="protein sequence ID" value="TKI04271.1"/>
    <property type="molecule type" value="Genomic_DNA"/>
</dbReference>
<dbReference type="Pfam" id="PF00535">
    <property type="entry name" value="Glycos_transf_2"/>
    <property type="match status" value="1"/>
</dbReference>
<dbReference type="PANTHER" id="PTHR22916:SF3">
    <property type="entry name" value="UDP-GLCNAC:BETAGAL BETA-1,3-N-ACETYLGLUCOSAMINYLTRANSFERASE-LIKE PROTEIN 1"/>
    <property type="match status" value="1"/>
</dbReference>
<dbReference type="PANTHER" id="PTHR22916">
    <property type="entry name" value="GLYCOSYLTRANSFERASE"/>
    <property type="match status" value="1"/>
</dbReference>
<reference evidence="2 3" key="1">
    <citation type="submission" date="2019-04" db="EMBL/GenBank/DDBJ databases">
        <authorList>
            <person name="Li M."/>
            <person name="Gao C."/>
        </authorList>
    </citation>
    <scope>NUCLEOTIDE SEQUENCE [LARGE SCALE GENOMIC DNA]</scope>
    <source>
        <strain evidence="2 3">BGMRC 2031</strain>
    </source>
</reference>
<dbReference type="SUPFAM" id="SSF53448">
    <property type="entry name" value="Nucleotide-diphospho-sugar transferases"/>
    <property type="match status" value="1"/>
</dbReference>
<accession>A0ABY2SHX5</accession>
<dbReference type="CDD" id="cd04196">
    <property type="entry name" value="GT_2_like_d"/>
    <property type="match status" value="1"/>
</dbReference>
<dbReference type="Gene3D" id="3.90.550.10">
    <property type="entry name" value="Spore Coat Polysaccharide Biosynthesis Protein SpsA, Chain A"/>
    <property type="match status" value="1"/>
</dbReference>
<evidence type="ECO:0000313" key="3">
    <source>
        <dbReference type="Proteomes" id="UP000305202"/>
    </source>
</evidence>
<feature type="domain" description="Glycosyltransferase 2-like" evidence="1">
    <location>
        <begin position="3"/>
        <end position="109"/>
    </location>
</feature>
<comment type="caution">
    <text evidence="2">The sequence shown here is derived from an EMBL/GenBank/DDBJ whole genome shotgun (WGS) entry which is preliminary data.</text>
</comment>
<evidence type="ECO:0000313" key="2">
    <source>
        <dbReference type="EMBL" id="TKI04271.1"/>
    </source>
</evidence>
<name>A0ABY2SHX5_9HYPH</name>